<dbReference type="GO" id="GO:0006508">
    <property type="term" value="P:proteolysis"/>
    <property type="evidence" value="ECO:0007669"/>
    <property type="project" value="UniProtKB-KW"/>
</dbReference>
<feature type="transmembrane region" description="Helical" evidence="1">
    <location>
        <begin position="10"/>
        <end position="28"/>
    </location>
</feature>
<dbReference type="Pfam" id="PF02517">
    <property type="entry name" value="Rce1-like"/>
    <property type="match status" value="1"/>
</dbReference>
<keyword evidence="1" id="KW-1133">Transmembrane helix</keyword>
<gene>
    <name evidence="3" type="ORF">J2Z44_002144</name>
</gene>
<accession>A0ABS4K3I7</accession>
<evidence type="ECO:0000313" key="4">
    <source>
        <dbReference type="Proteomes" id="UP001519308"/>
    </source>
</evidence>
<organism evidence="3 4">
    <name type="scientific">Clostridium punense</name>
    <dbReference type="NCBI Taxonomy" id="1054297"/>
    <lineage>
        <taxon>Bacteria</taxon>
        <taxon>Bacillati</taxon>
        <taxon>Bacillota</taxon>
        <taxon>Clostridia</taxon>
        <taxon>Eubacteriales</taxon>
        <taxon>Clostridiaceae</taxon>
        <taxon>Clostridium</taxon>
    </lineage>
</organism>
<dbReference type="RefSeq" id="WP_021283716.1">
    <property type="nucleotide sequence ID" value="NZ_JAGGLL010000015.1"/>
</dbReference>
<feature type="domain" description="CAAX prenyl protease 2/Lysostaphin resistance protein A-like" evidence="2">
    <location>
        <begin position="187"/>
        <end position="283"/>
    </location>
</feature>
<keyword evidence="3" id="KW-0645">Protease</keyword>
<feature type="transmembrane region" description="Helical" evidence="1">
    <location>
        <begin position="144"/>
        <end position="161"/>
    </location>
</feature>
<keyword evidence="3" id="KW-0378">Hydrolase</keyword>
<dbReference type="EMBL" id="JAGGLL010000015">
    <property type="protein sequence ID" value="MBP2022323.1"/>
    <property type="molecule type" value="Genomic_DNA"/>
</dbReference>
<name>A0ABS4K3I7_9CLOT</name>
<feature type="transmembrane region" description="Helical" evidence="1">
    <location>
        <begin position="181"/>
        <end position="200"/>
    </location>
</feature>
<keyword evidence="4" id="KW-1185">Reference proteome</keyword>
<sequence length="284" mass="32328">MDNNMKKKELLFLVILSTTYFIYCFYFRDSELKPLSKFLAYTPSIWISIYVINICGREDTKKANRTIISDRKALLPFMIFYLTHIVYMVSSLHEDTSSTSISISDFFSSLILLVPILILIMVFGIAHFFINIKKFNFKVSKQDILIVIKCFIVVTIFKGAFGGKDLLRLISVYHKESTILVGNVIALLLNLVFGFIYPALVEEFLFRGLLISGLKGFHVNNEDANIIQAIAFGIIHLSYFTNQGFWGCMGISFHILTGYLLGKIYLKTSSITTCAIFHVVLNVL</sequence>
<reference evidence="3 4" key="1">
    <citation type="submission" date="2021-03" db="EMBL/GenBank/DDBJ databases">
        <title>Genomic Encyclopedia of Type Strains, Phase IV (KMG-IV): sequencing the most valuable type-strain genomes for metagenomic binning, comparative biology and taxonomic classification.</title>
        <authorList>
            <person name="Goeker M."/>
        </authorList>
    </citation>
    <scope>NUCLEOTIDE SEQUENCE [LARGE SCALE GENOMIC DNA]</scope>
    <source>
        <strain evidence="3 4">DSM 28650</strain>
    </source>
</reference>
<dbReference type="GO" id="GO:0008233">
    <property type="term" value="F:peptidase activity"/>
    <property type="evidence" value="ECO:0007669"/>
    <property type="project" value="UniProtKB-KW"/>
</dbReference>
<evidence type="ECO:0000259" key="2">
    <source>
        <dbReference type="Pfam" id="PF02517"/>
    </source>
</evidence>
<evidence type="ECO:0000313" key="3">
    <source>
        <dbReference type="EMBL" id="MBP2022323.1"/>
    </source>
</evidence>
<dbReference type="Proteomes" id="UP001519308">
    <property type="component" value="Unassembled WGS sequence"/>
</dbReference>
<protein>
    <submittedName>
        <fullName evidence="3">Membrane protease YdiL (CAAX protease family)</fullName>
    </submittedName>
</protein>
<dbReference type="InterPro" id="IPR003675">
    <property type="entry name" value="Rce1/LyrA-like_dom"/>
</dbReference>
<comment type="caution">
    <text evidence="3">The sequence shown here is derived from an EMBL/GenBank/DDBJ whole genome shotgun (WGS) entry which is preliminary data.</text>
</comment>
<proteinExistence type="predicted"/>
<evidence type="ECO:0000256" key="1">
    <source>
        <dbReference type="SAM" id="Phobius"/>
    </source>
</evidence>
<keyword evidence="1" id="KW-0472">Membrane</keyword>
<feature type="transmembrane region" description="Helical" evidence="1">
    <location>
        <begin position="110"/>
        <end position="132"/>
    </location>
</feature>
<keyword evidence="1" id="KW-0812">Transmembrane</keyword>
<feature type="transmembrane region" description="Helical" evidence="1">
    <location>
        <begin position="73"/>
        <end position="90"/>
    </location>
</feature>